<dbReference type="RefSeq" id="WP_085391710.1">
    <property type="nucleotide sequence ID" value="NZ_CP020806.1"/>
</dbReference>
<dbReference type="AlphaFoldDB" id="A0AAE8J3H4"/>
<dbReference type="InterPro" id="IPR001387">
    <property type="entry name" value="Cro/C1-type_HTH"/>
</dbReference>
<dbReference type="GO" id="GO:0003677">
    <property type="term" value="F:DNA binding"/>
    <property type="evidence" value="ECO:0007669"/>
    <property type="project" value="UniProtKB-KW"/>
</dbReference>
<accession>A0AAE8J3H4</accession>
<evidence type="ECO:0000256" key="3">
    <source>
        <dbReference type="ARBA" id="ARBA00023163"/>
    </source>
</evidence>
<dbReference type="PANTHER" id="PTHR40661:SF1">
    <property type="entry name" value="HTH CRO_C1-TYPE DOMAIN-CONTAINING PROTEIN"/>
    <property type="match status" value="1"/>
</dbReference>
<dbReference type="InterPro" id="IPR015927">
    <property type="entry name" value="Peptidase_S24_S26A/B/C"/>
</dbReference>
<evidence type="ECO:0000313" key="5">
    <source>
        <dbReference type="EMBL" id="SPE18648.1"/>
    </source>
</evidence>
<keyword evidence="3" id="KW-0804">Transcription</keyword>
<keyword evidence="2" id="KW-0238">DNA-binding</keyword>
<organism evidence="5 6">
    <name type="scientific">Latilactobacillus sakei</name>
    <name type="common">Lactobacillus sakei</name>
    <dbReference type="NCBI Taxonomy" id="1599"/>
    <lineage>
        <taxon>Bacteria</taxon>
        <taxon>Bacillati</taxon>
        <taxon>Bacillota</taxon>
        <taxon>Bacilli</taxon>
        <taxon>Lactobacillales</taxon>
        <taxon>Lactobacillaceae</taxon>
        <taxon>Latilactobacillus</taxon>
    </lineage>
</organism>
<evidence type="ECO:0000259" key="4">
    <source>
        <dbReference type="PROSITE" id="PS50943"/>
    </source>
</evidence>
<dbReference type="EC" id="3.4.21.88" evidence="5"/>
<evidence type="ECO:0000256" key="1">
    <source>
        <dbReference type="ARBA" id="ARBA00023015"/>
    </source>
</evidence>
<comment type="caution">
    <text evidence="5">The sequence shown here is derived from an EMBL/GenBank/DDBJ whole genome shotgun (WGS) entry which is preliminary data.</text>
</comment>
<protein>
    <submittedName>
        <fullName evidence="5">LexA repressor</fullName>
        <ecNumber evidence="5">3.4.21.88</ecNumber>
    </submittedName>
</protein>
<keyword evidence="1" id="KW-0805">Transcription regulation</keyword>
<dbReference type="EMBL" id="OKRC01000001">
    <property type="protein sequence ID" value="SPE18648.1"/>
    <property type="molecule type" value="Genomic_DNA"/>
</dbReference>
<evidence type="ECO:0000313" key="6">
    <source>
        <dbReference type="Proteomes" id="UP000239650"/>
    </source>
</evidence>
<dbReference type="Proteomes" id="UP000239650">
    <property type="component" value="Unassembled WGS sequence"/>
</dbReference>
<dbReference type="Pfam" id="PF00717">
    <property type="entry name" value="Peptidase_S24"/>
    <property type="match status" value="1"/>
</dbReference>
<reference evidence="5 6" key="1">
    <citation type="submission" date="2018-02" db="EMBL/GenBank/DDBJ databases">
        <authorList>
            <person name="Rodrigo-Torres L."/>
            <person name="Arahal R. D."/>
            <person name="Lucena T."/>
        </authorList>
    </citation>
    <scope>NUCLEOTIDE SEQUENCE [LARGE SCALE GENOMIC DNA]</scope>
    <source>
        <strain evidence="5 6">CECT 9267</strain>
    </source>
</reference>
<evidence type="ECO:0000256" key="2">
    <source>
        <dbReference type="ARBA" id="ARBA00023125"/>
    </source>
</evidence>
<dbReference type="GO" id="GO:0004252">
    <property type="term" value="F:serine-type endopeptidase activity"/>
    <property type="evidence" value="ECO:0007669"/>
    <property type="project" value="UniProtKB-EC"/>
</dbReference>
<dbReference type="PANTHER" id="PTHR40661">
    <property type="match status" value="1"/>
</dbReference>
<dbReference type="Pfam" id="PF01381">
    <property type="entry name" value="HTH_3"/>
    <property type="match status" value="1"/>
</dbReference>
<dbReference type="PROSITE" id="PS50943">
    <property type="entry name" value="HTH_CROC1"/>
    <property type="match status" value="1"/>
</dbReference>
<keyword evidence="5" id="KW-0378">Hydrolase</keyword>
<gene>
    <name evidence="5" type="primary">lexA_1</name>
    <name evidence="5" type="ORF">LAS9267_00198</name>
</gene>
<dbReference type="SUPFAM" id="SSF51306">
    <property type="entry name" value="LexA/Signal peptidase"/>
    <property type="match status" value="1"/>
</dbReference>
<dbReference type="InterPro" id="IPR039418">
    <property type="entry name" value="LexA-like"/>
</dbReference>
<proteinExistence type="predicted"/>
<dbReference type="InterPro" id="IPR010982">
    <property type="entry name" value="Lambda_DNA-bd_dom_sf"/>
</dbReference>
<feature type="domain" description="HTH cro/C1-type" evidence="4">
    <location>
        <begin position="13"/>
        <end position="67"/>
    </location>
</feature>
<sequence>MTDDLKITFGKNIKKYRSLNNETSKELAETIGVSQSTISDWENGKKMPRAGAIESLASHWKINKSQLLISQETQIKATFNRVSSYNFFDAGLSAGILNDVDPFTANEVETVGLSDVVMGKYAGDKDIFITYINGESMNRIIPDGSLIAVKQYTEFSELCDGDIVVFQEGAGMAVKRFYNDVKNKIVTFTPDSTSGEFRPINYLYDSMSDVRIIGKVVVYTVTV</sequence>
<dbReference type="SUPFAM" id="SSF47413">
    <property type="entry name" value="lambda repressor-like DNA-binding domains"/>
    <property type="match status" value="1"/>
</dbReference>
<dbReference type="CDD" id="cd06529">
    <property type="entry name" value="S24_LexA-like"/>
    <property type="match status" value="1"/>
</dbReference>
<dbReference type="SMART" id="SM00530">
    <property type="entry name" value="HTH_XRE"/>
    <property type="match status" value="1"/>
</dbReference>
<dbReference type="CDD" id="cd00093">
    <property type="entry name" value="HTH_XRE"/>
    <property type="match status" value="1"/>
</dbReference>
<dbReference type="Gene3D" id="2.10.109.10">
    <property type="entry name" value="Umud Fragment, subunit A"/>
    <property type="match status" value="1"/>
</dbReference>
<name>A0AAE8J3H4_LATSK</name>
<dbReference type="InterPro" id="IPR036286">
    <property type="entry name" value="LexA/Signal_pep-like_sf"/>
</dbReference>
<dbReference type="Gene3D" id="1.10.260.40">
    <property type="entry name" value="lambda repressor-like DNA-binding domains"/>
    <property type="match status" value="1"/>
</dbReference>